<dbReference type="Proteomes" id="UP000824242">
    <property type="component" value="Unassembled WGS sequence"/>
</dbReference>
<organism evidence="1 2">
    <name type="scientific">Candidatus Caccousia avicola</name>
    <dbReference type="NCBI Taxonomy" id="2840721"/>
    <lineage>
        <taxon>Bacteria</taxon>
        <taxon>Bacillati</taxon>
        <taxon>Bacillota</taxon>
        <taxon>Clostridia</taxon>
        <taxon>Eubacteriales</taxon>
        <taxon>Oscillospiraceae</taxon>
        <taxon>Oscillospiraceae incertae sedis</taxon>
        <taxon>Candidatus Caccousia</taxon>
    </lineage>
</organism>
<evidence type="ECO:0000313" key="1">
    <source>
        <dbReference type="EMBL" id="HIR48117.1"/>
    </source>
</evidence>
<comment type="caution">
    <text evidence="1">The sequence shown here is derived from an EMBL/GenBank/DDBJ whole genome shotgun (WGS) entry which is preliminary data.</text>
</comment>
<evidence type="ECO:0000313" key="2">
    <source>
        <dbReference type="Proteomes" id="UP000824242"/>
    </source>
</evidence>
<dbReference type="InterPro" id="IPR036689">
    <property type="entry name" value="ESAT-6-like_sf"/>
</dbReference>
<dbReference type="Gene3D" id="1.10.287.1060">
    <property type="entry name" value="ESAT-6-like"/>
    <property type="match status" value="1"/>
</dbReference>
<gene>
    <name evidence="1" type="ORF">IAB89_10780</name>
</gene>
<name>A0A9D1ANZ3_9FIRM</name>
<reference evidence="1" key="2">
    <citation type="journal article" date="2021" name="PeerJ">
        <title>Extensive microbial diversity within the chicken gut microbiome revealed by metagenomics and culture.</title>
        <authorList>
            <person name="Gilroy R."/>
            <person name="Ravi A."/>
            <person name="Getino M."/>
            <person name="Pursley I."/>
            <person name="Horton D.L."/>
            <person name="Alikhan N.F."/>
            <person name="Baker D."/>
            <person name="Gharbi K."/>
            <person name="Hall N."/>
            <person name="Watson M."/>
            <person name="Adriaenssens E.M."/>
            <person name="Foster-Nyarko E."/>
            <person name="Jarju S."/>
            <person name="Secka A."/>
            <person name="Antonio M."/>
            <person name="Oren A."/>
            <person name="Chaudhuri R.R."/>
            <person name="La Ragione R."/>
            <person name="Hildebrand F."/>
            <person name="Pallen M.J."/>
        </authorList>
    </citation>
    <scope>NUCLEOTIDE SEQUENCE</scope>
    <source>
        <strain evidence="1">ChiSxjej1B13-7958</strain>
    </source>
</reference>
<proteinExistence type="predicted"/>
<sequence>MAIEKNYVSPNLLQQKSQDVMQIHEELTASLDRLTALVNSLEEAWIDDAQALMSEKYAQLRQRTLPDFLQLIENYGQIMRQRAESAMQDVNANKRTIQNFL</sequence>
<protein>
    <recommendedName>
        <fullName evidence="3">ESAT-6-like protein</fullName>
    </recommendedName>
</protein>
<dbReference type="SUPFAM" id="SSF140453">
    <property type="entry name" value="EsxAB dimer-like"/>
    <property type="match status" value="1"/>
</dbReference>
<dbReference type="AlphaFoldDB" id="A0A9D1ANZ3"/>
<accession>A0A9D1ANZ3</accession>
<dbReference type="EMBL" id="DVGZ01000116">
    <property type="protein sequence ID" value="HIR48117.1"/>
    <property type="molecule type" value="Genomic_DNA"/>
</dbReference>
<reference evidence="1" key="1">
    <citation type="submission" date="2020-10" db="EMBL/GenBank/DDBJ databases">
        <authorList>
            <person name="Gilroy R."/>
        </authorList>
    </citation>
    <scope>NUCLEOTIDE SEQUENCE</scope>
    <source>
        <strain evidence="1">ChiSxjej1B13-7958</strain>
    </source>
</reference>
<evidence type="ECO:0008006" key="3">
    <source>
        <dbReference type="Google" id="ProtNLM"/>
    </source>
</evidence>